<feature type="binding site" evidence="6">
    <location>
        <position position="110"/>
    </location>
    <ligand>
        <name>S-adenosyl-L-methionine</name>
        <dbReference type="ChEBI" id="CHEBI:59789"/>
    </ligand>
</feature>
<proteinExistence type="inferred from homology"/>
<dbReference type="PANTHER" id="PTHR11265:SF0">
    <property type="entry name" value="12S RRNA N4-METHYLCYTIDINE METHYLTRANSFERASE"/>
    <property type="match status" value="1"/>
</dbReference>
<evidence type="ECO:0000256" key="2">
    <source>
        <dbReference type="ARBA" id="ARBA00022552"/>
    </source>
</evidence>
<comment type="function">
    <text evidence="6">Specifically methylates the N4 position of cytidine in position 1402 (C1402) of 16S rRNA.</text>
</comment>
<dbReference type="InterPro" id="IPR002903">
    <property type="entry name" value="RsmH"/>
</dbReference>
<comment type="caution">
    <text evidence="7">The sequence shown here is derived from an EMBL/GenBank/DDBJ whole genome shotgun (WGS) entry which is preliminary data.</text>
</comment>
<dbReference type="EMBL" id="PFBB01000022">
    <property type="protein sequence ID" value="PIR88491.1"/>
    <property type="molecule type" value="Genomic_DNA"/>
</dbReference>
<accession>A0A2H0UQ30</accession>
<keyword evidence="2 6" id="KW-0698">rRNA processing</keyword>
<evidence type="ECO:0000256" key="3">
    <source>
        <dbReference type="ARBA" id="ARBA00022603"/>
    </source>
</evidence>
<protein>
    <recommendedName>
        <fullName evidence="6">Ribosomal RNA small subunit methyltransferase H</fullName>
        <ecNumber evidence="6">2.1.1.199</ecNumber>
    </recommendedName>
    <alternativeName>
        <fullName evidence="6">16S rRNA m(4)C1402 methyltransferase</fullName>
    </alternativeName>
    <alternativeName>
        <fullName evidence="6">rRNA (cytosine-N(4)-)-methyltransferase RsmH</fullName>
    </alternativeName>
</protein>
<dbReference type="NCBIfam" id="TIGR00006">
    <property type="entry name" value="16S rRNA (cytosine(1402)-N(4))-methyltransferase RsmH"/>
    <property type="match status" value="1"/>
</dbReference>
<dbReference type="SUPFAM" id="SSF81799">
    <property type="entry name" value="Putative methyltransferase TM0872, insert domain"/>
    <property type="match status" value="1"/>
</dbReference>
<feature type="binding site" evidence="6">
    <location>
        <position position="89"/>
    </location>
    <ligand>
        <name>S-adenosyl-L-methionine</name>
        <dbReference type="ChEBI" id="CHEBI:59789"/>
    </ligand>
</feature>
<keyword evidence="4 6" id="KW-0808">Transferase</keyword>
<keyword evidence="5 6" id="KW-0949">S-adenosyl-L-methionine</keyword>
<keyword evidence="3 6" id="KW-0489">Methyltransferase</keyword>
<dbReference type="GO" id="GO:0070475">
    <property type="term" value="P:rRNA base methylation"/>
    <property type="evidence" value="ECO:0007669"/>
    <property type="project" value="UniProtKB-UniRule"/>
</dbReference>
<dbReference type="Gene3D" id="3.40.50.150">
    <property type="entry name" value="Vaccinia Virus protein VP39"/>
    <property type="match status" value="1"/>
</dbReference>
<feature type="binding site" evidence="6">
    <location>
        <begin position="39"/>
        <end position="41"/>
    </location>
    <ligand>
        <name>S-adenosyl-L-methionine</name>
        <dbReference type="ChEBI" id="CHEBI:59789"/>
    </ligand>
</feature>
<feature type="binding site" evidence="6">
    <location>
        <position position="117"/>
    </location>
    <ligand>
        <name>S-adenosyl-L-methionine</name>
        <dbReference type="ChEBI" id="CHEBI:59789"/>
    </ligand>
</feature>
<comment type="subcellular location">
    <subcellularLocation>
        <location evidence="6">Cytoplasm</location>
    </subcellularLocation>
</comment>
<sequence>MEQSKTKLAKHVPVLLQEVLETLAPKPGEFFVDGTAGGGGHLQEIIKRLEPGGMVLAVDRDLKAVARLEQILEDQPANLKKTLVVAGNYSDLPEILKQNSLPKVDGILLDLGMSSDQIEDLERGFGFNSLGELSMTYDDSGVPVSELIRKLSEKELVNALKTFGQEKYAKRIAREIKANLPIQTASELAQLIKNLFGSGYERGRIHPATRTFMALRIMANDELGHLEKFLETVEELLSEKGRVGIMSFHSLEDRMVKQWMKQMVKSKNFEWVQEEFIQPTLQEESENPRSRSAKLRVIQKI</sequence>
<evidence type="ECO:0000256" key="5">
    <source>
        <dbReference type="ARBA" id="ARBA00022691"/>
    </source>
</evidence>
<dbReference type="SUPFAM" id="SSF53335">
    <property type="entry name" value="S-adenosyl-L-methionine-dependent methyltransferases"/>
    <property type="match status" value="1"/>
</dbReference>
<dbReference type="Gene3D" id="1.10.150.170">
    <property type="entry name" value="Putative methyltransferase TM0872, insert domain"/>
    <property type="match status" value="1"/>
</dbReference>
<evidence type="ECO:0000256" key="4">
    <source>
        <dbReference type="ARBA" id="ARBA00022679"/>
    </source>
</evidence>
<organism evidence="7 8">
    <name type="scientific">Candidatus Harrisonbacteria bacterium CG10_big_fil_rev_8_21_14_0_10_44_23</name>
    <dbReference type="NCBI Taxonomy" id="1974585"/>
    <lineage>
        <taxon>Bacteria</taxon>
        <taxon>Candidatus Harrisoniibacteriota</taxon>
    </lineage>
</organism>
<dbReference type="InterPro" id="IPR023397">
    <property type="entry name" value="SAM-dep_MeTrfase_MraW_recog"/>
</dbReference>
<keyword evidence="6" id="KW-0963">Cytoplasm</keyword>
<evidence type="ECO:0000256" key="6">
    <source>
        <dbReference type="HAMAP-Rule" id="MF_01007"/>
    </source>
</evidence>
<evidence type="ECO:0000313" key="7">
    <source>
        <dbReference type="EMBL" id="PIR88491.1"/>
    </source>
</evidence>
<feature type="binding site" evidence="6">
    <location>
        <position position="59"/>
    </location>
    <ligand>
        <name>S-adenosyl-L-methionine</name>
        <dbReference type="ChEBI" id="CHEBI:59789"/>
    </ligand>
</feature>
<dbReference type="GO" id="GO:0071424">
    <property type="term" value="F:rRNA (cytosine-N4-)-methyltransferase activity"/>
    <property type="evidence" value="ECO:0007669"/>
    <property type="project" value="UniProtKB-UniRule"/>
</dbReference>
<comment type="similarity">
    <text evidence="1 6">Belongs to the methyltransferase superfamily. RsmH family.</text>
</comment>
<evidence type="ECO:0000256" key="1">
    <source>
        <dbReference type="ARBA" id="ARBA00010396"/>
    </source>
</evidence>
<dbReference type="InterPro" id="IPR029063">
    <property type="entry name" value="SAM-dependent_MTases_sf"/>
</dbReference>
<comment type="catalytic activity">
    <reaction evidence="6">
        <text>cytidine(1402) in 16S rRNA + S-adenosyl-L-methionine = N(4)-methylcytidine(1402) in 16S rRNA + S-adenosyl-L-homocysteine + H(+)</text>
        <dbReference type="Rhea" id="RHEA:42928"/>
        <dbReference type="Rhea" id="RHEA-COMP:10286"/>
        <dbReference type="Rhea" id="RHEA-COMP:10287"/>
        <dbReference type="ChEBI" id="CHEBI:15378"/>
        <dbReference type="ChEBI" id="CHEBI:57856"/>
        <dbReference type="ChEBI" id="CHEBI:59789"/>
        <dbReference type="ChEBI" id="CHEBI:74506"/>
        <dbReference type="ChEBI" id="CHEBI:82748"/>
        <dbReference type="EC" id="2.1.1.199"/>
    </reaction>
</comment>
<evidence type="ECO:0000313" key="8">
    <source>
        <dbReference type="Proteomes" id="UP000229615"/>
    </source>
</evidence>
<dbReference type="EC" id="2.1.1.199" evidence="6"/>
<dbReference type="GO" id="GO:0005737">
    <property type="term" value="C:cytoplasm"/>
    <property type="evidence" value="ECO:0007669"/>
    <property type="project" value="UniProtKB-SubCell"/>
</dbReference>
<dbReference type="PIRSF" id="PIRSF004486">
    <property type="entry name" value="MraW"/>
    <property type="match status" value="1"/>
</dbReference>
<dbReference type="Pfam" id="PF01795">
    <property type="entry name" value="Methyltransf_5"/>
    <property type="match status" value="1"/>
</dbReference>
<name>A0A2H0UQ30_9BACT</name>
<dbReference type="AlphaFoldDB" id="A0A2H0UQ30"/>
<gene>
    <name evidence="6" type="primary">rsmH</name>
    <name evidence="7" type="ORF">COU09_02005</name>
</gene>
<dbReference type="HAMAP" id="MF_01007">
    <property type="entry name" value="16SrRNA_methyltr_H"/>
    <property type="match status" value="1"/>
</dbReference>
<dbReference type="Proteomes" id="UP000229615">
    <property type="component" value="Unassembled WGS sequence"/>
</dbReference>
<reference evidence="8" key="1">
    <citation type="submission" date="2017-09" db="EMBL/GenBank/DDBJ databases">
        <title>Depth-based differentiation of microbial function through sediment-hosted aquifers and enrichment of novel symbionts in the deep terrestrial subsurface.</title>
        <authorList>
            <person name="Probst A.J."/>
            <person name="Ladd B."/>
            <person name="Jarett J.K."/>
            <person name="Geller-Mcgrath D.E."/>
            <person name="Sieber C.M.K."/>
            <person name="Emerson J.B."/>
            <person name="Anantharaman K."/>
            <person name="Thomas B.C."/>
            <person name="Malmstrom R."/>
            <person name="Stieglmeier M."/>
            <person name="Klingl A."/>
            <person name="Woyke T."/>
            <person name="Ryan C.M."/>
            <person name="Banfield J.F."/>
        </authorList>
    </citation>
    <scope>NUCLEOTIDE SEQUENCE [LARGE SCALE GENOMIC DNA]</scope>
</reference>
<dbReference type="PANTHER" id="PTHR11265">
    <property type="entry name" value="S-ADENOSYL-METHYLTRANSFERASE MRAW"/>
    <property type="match status" value="1"/>
</dbReference>